<evidence type="ECO:0000259" key="7">
    <source>
        <dbReference type="PROSITE" id="PS51686"/>
    </source>
</evidence>
<feature type="active site" description="Nucleophile" evidence="5">
    <location>
        <position position="460"/>
    </location>
</feature>
<feature type="region of interest" description="Disordered" evidence="6">
    <location>
        <begin position="1"/>
        <end position="78"/>
    </location>
</feature>
<dbReference type="InterPro" id="IPR006027">
    <property type="entry name" value="NusB_RsmB_TIM44"/>
</dbReference>
<reference evidence="9" key="1">
    <citation type="journal article" date="2019" name="Int. J. Syst. Evol. Microbiol.">
        <title>The Global Catalogue of Microorganisms (GCM) 10K type strain sequencing project: providing services to taxonomists for standard genome sequencing and annotation.</title>
        <authorList>
            <consortium name="The Broad Institute Genomics Platform"/>
            <consortium name="The Broad Institute Genome Sequencing Center for Infectious Disease"/>
            <person name="Wu L."/>
            <person name="Ma J."/>
        </authorList>
    </citation>
    <scope>NUCLEOTIDE SEQUENCE [LARGE SCALE GENOMIC DNA]</scope>
    <source>
        <strain evidence="9">JCM 17808</strain>
    </source>
</reference>
<proteinExistence type="inferred from homology"/>
<dbReference type="InterPro" id="IPR035926">
    <property type="entry name" value="NusB-like_sf"/>
</dbReference>
<dbReference type="InterPro" id="IPR029063">
    <property type="entry name" value="SAM-dependent_MTases_sf"/>
</dbReference>
<feature type="binding site" evidence="5">
    <location>
        <position position="407"/>
    </location>
    <ligand>
        <name>S-adenosyl-L-methionine</name>
        <dbReference type="ChEBI" id="CHEBI:59789"/>
    </ligand>
</feature>
<comment type="similarity">
    <text evidence="5">Belongs to the class I-like SAM-binding methyltransferase superfamily. RsmB/NOP family.</text>
</comment>
<feature type="binding site" evidence="5">
    <location>
        <position position="363"/>
    </location>
    <ligand>
        <name>S-adenosyl-L-methionine</name>
        <dbReference type="ChEBI" id="CHEBI:59789"/>
    </ligand>
</feature>
<dbReference type="CDD" id="cd02440">
    <property type="entry name" value="AdoMet_MTases"/>
    <property type="match status" value="1"/>
</dbReference>
<feature type="compositionally biased region" description="Basic and acidic residues" evidence="6">
    <location>
        <begin position="1"/>
        <end position="68"/>
    </location>
</feature>
<keyword evidence="1 5" id="KW-0489">Methyltransferase</keyword>
<evidence type="ECO:0000256" key="6">
    <source>
        <dbReference type="SAM" id="MobiDB-lite"/>
    </source>
</evidence>
<dbReference type="Pfam" id="PF01029">
    <property type="entry name" value="NusB"/>
    <property type="match status" value="1"/>
</dbReference>
<dbReference type="PRINTS" id="PR02008">
    <property type="entry name" value="RCMTFAMILY"/>
</dbReference>
<evidence type="ECO:0000256" key="2">
    <source>
        <dbReference type="ARBA" id="ARBA00022679"/>
    </source>
</evidence>
<comment type="caution">
    <text evidence="8">The sequence shown here is derived from an EMBL/GenBank/DDBJ whole genome shotgun (WGS) entry which is preliminary data.</text>
</comment>
<dbReference type="PANTHER" id="PTHR22807:SF53">
    <property type="entry name" value="RIBOSOMAL RNA SMALL SUBUNIT METHYLTRANSFERASE B-RELATED"/>
    <property type="match status" value="1"/>
</dbReference>
<dbReference type="SUPFAM" id="SSF48013">
    <property type="entry name" value="NusB-like"/>
    <property type="match status" value="1"/>
</dbReference>
<evidence type="ECO:0000256" key="3">
    <source>
        <dbReference type="ARBA" id="ARBA00022691"/>
    </source>
</evidence>
<evidence type="ECO:0000313" key="9">
    <source>
        <dbReference type="Proteomes" id="UP001500642"/>
    </source>
</evidence>
<evidence type="ECO:0000256" key="1">
    <source>
        <dbReference type="ARBA" id="ARBA00022603"/>
    </source>
</evidence>
<dbReference type="Gene3D" id="3.40.50.150">
    <property type="entry name" value="Vaccinia Virus protein VP39"/>
    <property type="match status" value="1"/>
</dbReference>
<feature type="domain" description="SAM-dependent MTase RsmB/NOP-type" evidence="7">
    <location>
        <begin position="239"/>
        <end position="533"/>
    </location>
</feature>
<dbReference type="SUPFAM" id="SSF53335">
    <property type="entry name" value="S-adenosyl-L-methionine-dependent methyltransferases"/>
    <property type="match status" value="1"/>
</dbReference>
<accession>A0ABP8JEF4</accession>
<dbReference type="PROSITE" id="PS51686">
    <property type="entry name" value="SAM_MT_RSMB_NOP"/>
    <property type="match status" value="1"/>
</dbReference>
<keyword evidence="4 5" id="KW-0694">RNA-binding</keyword>
<dbReference type="InterPro" id="IPR023267">
    <property type="entry name" value="RCMT"/>
</dbReference>
<dbReference type="Pfam" id="PF01189">
    <property type="entry name" value="Methyltr_RsmB-F"/>
    <property type="match status" value="1"/>
</dbReference>
<feature type="binding site" evidence="5">
    <location>
        <begin position="338"/>
        <end position="344"/>
    </location>
    <ligand>
        <name>S-adenosyl-L-methionine</name>
        <dbReference type="ChEBI" id="CHEBI:59789"/>
    </ligand>
</feature>
<evidence type="ECO:0000256" key="5">
    <source>
        <dbReference type="PROSITE-ProRule" id="PRU01023"/>
    </source>
</evidence>
<keyword evidence="2 5" id="KW-0808">Transferase</keyword>
<dbReference type="EMBL" id="BAABGL010000006">
    <property type="protein sequence ID" value="GAA4389547.1"/>
    <property type="molecule type" value="Genomic_DNA"/>
</dbReference>
<evidence type="ECO:0000256" key="4">
    <source>
        <dbReference type="ARBA" id="ARBA00022884"/>
    </source>
</evidence>
<keyword evidence="3 5" id="KW-0949">S-adenosyl-L-methionine</keyword>
<evidence type="ECO:0000313" key="8">
    <source>
        <dbReference type="EMBL" id="GAA4389547.1"/>
    </source>
</evidence>
<name>A0ABP8JEF4_9MICO</name>
<dbReference type="Gene3D" id="1.10.940.10">
    <property type="entry name" value="NusB-like"/>
    <property type="match status" value="1"/>
</dbReference>
<feature type="binding site" evidence="5">
    <location>
        <position position="389"/>
    </location>
    <ligand>
        <name>S-adenosyl-L-methionine</name>
        <dbReference type="ChEBI" id="CHEBI:59789"/>
    </ligand>
</feature>
<dbReference type="InterPro" id="IPR049560">
    <property type="entry name" value="MeTrfase_RsmB-F_NOP2_cat"/>
</dbReference>
<protein>
    <submittedName>
        <fullName evidence="8">Transcription antitermination factor NusB</fullName>
    </submittedName>
</protein>
<dbReference type="PANTHER" id="PTHR22807">
    <property type="entry name" value="NOP2 YEAST -RELATED NOL1/NOP2/FMU SUN DOMAIN-CONTAINING"/>
    <property type="match status" value="1"/>
</dbReference>
<dbReference type="InterPro" id="IPR001678">
    <property type="entry name" value="MeTrfase_RsmB-F_NOP2_dom"/>
</dbReference>
<dbReference type="Proteomes" id="UP001500642">
    <property type="component" value="Unassembled WGS sequence"/>
</dbReference>
<sequence length="533" mass="57558">MTSDESKNHDRQHHDRQPRDRQRDDRQPRDRQGDDRPRHDRRTSGPRDSGPHHHDRRGSGPRDHDRRGPRQPRPPRADLPRTLAWEVLRDVELEDAYANLLLPGKLARTRLTGPDAALATELTYGTLRGIGLYDAIITVAAGRPAADIDPPVRAAMRMGAHQLLNMRVADHAAVSETVGVVKAHHDVRAGGFVNAVLRRISERTREEWLDTVTADVDPTRELEIATSHPAWIIRALRQALVAHGRDAGELRAVLDADNAPAKVCLSVLPGVADRADVADRVGTPTPLSPLGVHLDHGAPLDVPEVREGTARVQDEGSQLVALALTRPEAPAGAWLDLCAGPGGKTAVLGAVAAGTGDRVIAVDTSDHRADLVEDSTRALSEVVEVFAADGREFGTDHAEQFTRVLVDVPCSGLGALRRRPEARWRRTPKDVNTLGPIQRELLAAAISAAMPGGVIAYTTCSPHHVETLLVVEELAAAEPSAVEMLDAAQVLAEVTGRPAEEFASAPVAGGRCAQLWPDVHGTDGMFLALMRKK</sequence>
<organism evidence="8 9">
    <name type="scientific">Brevibacterium pityocampae</name>
    <dbReference type="NCBI Taxonomy" id="506594"/>
    <lineage>
        <taxon>Bacteria</taxon>
        <taxon>Bacillati</taxon>
        <taxon>Actinomycetota</taxon>
        <taxon>Actinomycetes</taxon>
        <taxon>Micrococcales</taxon>
        <taxon>Brevibacteriaceae</taxon>
        <taxon>Brevibacterium</taxon>
    </lineage>
</organism>
<gene>
    <name evidence="8" type="ORF">GCM10023167_15420</name>
</gene>
<keyword evidence="9" id="KW-1185">Reference proteome</keyword>